<dbReference type="GO" id="GO:0016301">
    <property type="term" value="F:kinase activity"/>
    <property type="evidence" value="ECO:0007669"/>
    <property type="project" value="UniProtKB-KW"/>
</dbReference>
<evidence type="ECO:0000259" key="3">
    <source>
        <dbReference type="Pfam" id="PF00742"/>
    </source>
</evidence>
<keyword evidence="5" id="KW-1185">Reference proteome</keyword>
<proteinExistence type="predicted"/>
<sequence length="194" mass="21192">MLQVIILARECGLNLELSDIPVQSLVPDPLKETASADDFMQQLPSFDADFAAKRKAAEDAGEVLRYVGVVDVKNQEGTVELRRYNKQHPFAQLSGSDNIIAFTTERYNKQPLIVRGLGAGAEVTAGGVFSDLLRLASNLGAHHINCVCNRVSSVLLFINKSIQVCGIEFPFFLFMCSMATHPPGFNSLGFESVN</sequence>
<keyword evidence="4" id="KW-0418">Kinase</keyword>
<evidence type="ECO:0000256" key="2">
    <source>
        <dbReference type="ARBA" id="ARBA00023002"/>
    </source>
</evidence>
<dbReference type="Pfam" id="PF00742">
    <property type="entry name" value="Homoserine_dh"/>
    <property type="match status" value="1"/>
</dbReference>
<keyword evidence="2" id="KW-0560">Oxidoreductase</keyword>
<dbReference type="GO" id="GO:0009067">
    <property type="term" value="P:aspartate family amino acid biosynthetic process"/>
    <property type="evidence" value="ECO:0007669"/>
    <property type="project" value="InterPro"/>
</dbReference>
<name>A0A2U1LRV8_ARTAN</name>
<dbReference type="InterPro" id="IPR011147">
    <property type="entry name" value="Bifunc_Aspkin/hSer_DH"/>
</dbReference>
<dbReference type="OrthoDB" id="67851at2759"/>
<dbReference type="Gene3D" id="3.40.50.720">
    <property type="entry name" value="NAD(P)-binding Rossmann-like Domain"/>
    <property type="match status" value="1"/>
</dbReference>
<keyword evidence="4" id="KW-0808">Transferase</keyword>
<accession>A0A2U1LRV8</accession>
<dbReference type="STRING" id="35608.A0A2U1LRV8"/>
<dbReference type="Gene3D" id="3.30.360.10">
    <property type="entry name" value="Dihydrodipicolinate Reductase, domain 2"/>
    <property type="match status" value="1"/>
</dbReference>
<evidence type="ECO:0000313" key="5">
    <source>
        <dbReference type="Proteomes" id="UP000245207"/>
    </source>
</evidence>
<dbReference type="SUPFAM" id="SSF55347">
    <property type="entry name" value="Glyceraldehyde-3-phosphate dehydrogenase-like, C-terminal domain"/>
    <property type="match status" value="1"/>
</dbReference>
<dbReference type="PANTHER" id="PTHR43070:SF5">
    <property type="entry name" value="HOMOSERINE DEHYDROGENASE"/>
    <property type="match status" value="1"/>
</dbReference>
<dbReference type="EMBL" id="PKPP01008052">
    <property type="protein sequence ID" value="PWA51714.1"/>
    <property type="molecule type" value="Genomic_DNA"/>
</dbReference>
<dbReference type="GO" id="GO:0004412">
    <property type="term" value="F:homoserine dehydrogenase activity"/>
    <property type="evidence" value="ECO:0007669"/>
    <property type="project" value="InterPro"/>
</dbReference>
<dbReference type="InterPro" id="IPR001342">
    <property type="entry name" value="HDH_cat"/>
</dbReference>
<comment type="caution">
    <text evidence="4">The sequence shown here is derived from an EMBL/GenBank/DDBJ whole genome shotgun (WGS) entry which is preliminary data.</text>
</comment>
<keyword evidence="1" id="KW-0521">NADP</keyword>
<evidence type="ECO:0000256" key="1">
    <source>
        <dbReference type="ARBA" id="ARBA00022857"/>
    </source>
</evidence>
<dbReference type="GO" id="GO:0009090">
    <property type="term" value="P:homoserine biosynthetic process"/>
    <property type="evidence" value="ECO:0007669"/>
    <property type="project" value="TreeGrafter"/>
</dbReference>
<dbReference type="AlphaFoldDB" id="A0A2U1LRV8"/>
<dbReference type="Proteomes" id="UP000245207">
    <property type="component" value="Unassembled WGS sequence"/>
</dbReference>
<organism evidence="4 5">
    <name type="scientific">Artemisia annua</name>
    <name type="common">Sweet wormwood</name>
    <dbReference type="NCBI Taxonomy" id="35608"/>
    <lineage>
        <taxon>Eukaryota</taxon>
        <taxon>Viridiplantae</taxon>
        <taxon>Streptophyta</taxon>
        <taxon>Embryophyta</taxon>
        <taxon>Tracheophyta</taxon>
        <taxon>Spermatophyta</taxon>
        <taxon>Magnoliopsida</taxon>
        <taxon>eudicotyledons</taxon>
        <taxon>Gunneridae</taxon>
        <taxon>Pentapetalae</taxon>
        <taxon>asterids</taxon>
        <taxon>campanulids</taxon>
        <taxon>Asterales</taxon>
        <taxon>Asteraceae</taxon>
        <taxon>Asteroideae</taxon>
        <taxon>Anthemideae</taxon>
        <taxon>Artemisiinae</taxon>
        <taxon>Artemisia</taxon>
    </lineage>
</organism>
<reference evidence="4 5" key="1">
    <citation type="journal article" date="2018" name="Mol. Plant">
        <title>The genome of Artemisia annua provides insight into the evolution of Asteraceae family and artemisinin biosynthesis.</title>
        <authorList>
            <person name="Shen Q."/>
            <person name="Zhang L."/>
            <person name="Liao Z."/>
            <person name="Wang S."/>
            <person name="Yan T."/>
            <person name="Shi P."/>
            <person name="Liu M."/>
            <person name="Fu X."/>
            <person name="Pan Q."/>
            <person name="Wang Y."/>
            <person name="Lv Z."/>
            <person name="Lu X."/>
            <person name="Zhang F."/>
            <person name="Jiang W."/>
            <person name="Ma Y."/>
            <person name="Chen M."/>
            <person name="Hao X."/>
            <person name="Li L."/>
            <person name="Tang Y."/>
            <person name="Lv G."/>
            <person name="Zhou Y."/>
            <person name="Sun X."/>
            <person name="Brodelius P.E."/>
            <person name="Rose J.K.C."/>
            <person name="Tang K."/>
        </authorList>
    </citation>
    <scope>NUCLEOTIDE SEQUENCE [LARGE SCALE GENOMIC DNA]</scope>
    <source>
        <strain evidence="5">cv. Huhao1</strain>
        <tissue evidence="4">Leaf</tissue>
    </source>
</reference>
<gene>
    <name evidence="4" type="ORF">CTI12_AA222830</name>
</gene>
<dbReference type="PANTHER" id="PTHR43070">
    <property type="match status" value="1"/>
</dbReference>
<evidence type="ECO:0000313" key="4">
    <source>
        <dbReference type="EMBL" id="PWA51714.1"/>
    </source>
</evidence>
<feature type="domain" description="Homoserine dehydrogenase catalytic" evidence="3">
    <location>
        <begin position="4"/>
        <end position="133"/>
    </location>
</feature>
<protein>
    <submittedName>
        <fullName evidence="4">Bifunctional aspartokinase/homoserine dehydrogenase I</fullName>
    </submittedName>
</protein>